<sequence length="58" mass="7191">MDRNVNNKEKFSLIMFDEQYRCNEQIMRWSNETFYGELLQNKWSQDNTLTDVQYFSKL</sequence>
<dbReference type="HOGENOM" id="CLU_2981036_0_0_1"/>
<dbReference type="Pfam" id="PF13087">
    <property type="entry name" value="AAA_12"/>
    <property type="match status" value="1"/>
</dbReference>
<feature type="domain" description="DNA2/NAM7 helicase-like C-terminal" evidence="1">
    <location>
        <begin position="7"/>
        <end position="48"/>
    </location>
</feature>
<accession>G0NKI4</accession>
<evidence type="ECO:0000259" key="1">
    <source>
        <dbReference type="Pfam" id="PF13087"/>
    </source>
</evidence>
<keyword evidence="3" id="KW-1185">Reference proteome</keyword>
<evidence type="ECO:0000313" key="3">
    <source>
        <dbReference type="Proteomes" id="UP000008068"/>
    </source>
</evidence>
<name>G0NKI4_CAEBE</name>
<dbReference type="Proteomes" id="UP000008068">
    <property type="component" value="Unassembled WGS sequence"/>
</dbReference>
<dbReference type="AlphaFoldDB" id="G0NKI4"/>
<dbReference type="InterPro" id="IPR041679">
    <property type="entry name" value="DNA2/NAM7-like_C"/>
</dbReference>
<dbReference type="EMBL" id="GL379900">
    <property type="protein sequence ID" value="EGT32985.1"/>
    <property type="molecule type" value="Genomic_DNA"/>
</dbReference>
<organism evidence="3">
    <name type="scientific">Caenorhabditis brenneri</name>
    <name type="common">Nematode worm</name>
    <dbReference type="NCBI Taxonomy" id="135651"/>
    <lineage>
        <taxon>Eukaryota</taxon>
        <taxon>Metazoa</taxon>
        <taxon>Ecdysozoa</taxon>
        <taxon>Nematoda</taxon>
        <taxon>Chromadorea</taxon>
        <taxon>Rhabditida</taxon>
        <taxon>Rhabditina</taxon>
        <taxon>Rhabditomorpha</taxon>
        <taxon>Rhabditoidea</taxon>
        <taxon>Rhabditidae</taxon>
        <taxon>Peloderinae</taxon>
        <taxon>Caenorhabditis</taxon>
    </lineage>
</organism>
<dbReference type="InParanoid" id="G0NKI4"/>
<evidence type="ECO:0000313" key="2">
    <source>
        <dbReference type="EMBL" id="EGT32985.1"/>
    </source>
</evidence>
<proteinExistence type="predicted"/>
<reference evidence="3" key="1">
    <citation type="submission" date="2011-07" db="EMBL/GenBank/DDBJ databases">
        <authorList>
            <consortium name="Caenorhabditis brenneri Sequencing and Analysis Consortium"/>
            <person name="Wilson R.K."/>
        </authorList>
    </citation>
    <scope>NUCLEOTIDE SEQUENCE [LARGE SCALE GENOMIC DNA]</scope>
    <source>
        <strain evidence="3">PB2801</strain>
    </source>
</reference>
<gene>
    <name evidence="2" type="ORF">CAEBREN_21166</name>
</gene>
<protein>
    <recommendedName>
        <fullName evidence="1">DNA2/NAM7 helicase-like C-terminal domain-containing protein</fullName>
    </recommendedName>
</protein>